<evidence type="ECO:0000256" key="3">
    <source>
        <dbReference type="ARBA" id="ARBA00023136"/>
    </source>
</evidence>
<dbReference type="SUPFAM" id="SSF56112">
    <property type="entry name" value="Protein kinase-like (PK-like)"/>
    <property type="match status" value="1"/>
</dbReference>
<evidence type="ECO:0000256" key="4">
    <source>
        <dbReference type="SAM" id="MobiDB-lite"/>
    </source>
</evidence>
<dbReference type="ExpressionAtlas" id="A0A1D6I056">
    <property type="expression patterns" value="baseline and differential"/>
</dbReference>
<evidence type="ECO:0000256" key="2">
    <source>
        <dbReference type="ARBA" id="ARBA00022527"/>
    </source>
</evidence>
<keyword evidence="2" id="KW-0723">Serine/threonine-protein kinase</keyword>
<feature type="region of interest" description="Disordered" evidence="4">
    <location>
        <begin position="210"/>
        <end position="339"/>
    </location>
</feature>
<feature type="region of interest" description="Disordered" evidence="4">
    <location>
        <begin position="12"/>
        <end position="58"/>
    </location>
</feature>
<feature type="compositionally biased region" description="Basic and acidic residues" evidence="4">
    <location>
        <begin position="33"/>
        <end position="56"/>
    </location>
</feature>
<dbReference type="Gene3D" id="3.30.200.20">
    <property type="entry name" value="Phosphorylase Kinase, domain 1"/>
    <property type="match status" value="1"/>
</dbReference>
<name>A0A1D6I056_MAIZE</name>
<dbReference type="InterPro" id="IPR000719">
    <property type="entry name" value="Prot_kinase_dom"/>
</dbReference>
<dbReference type="GO" id="GO:0016020">
    <property type="term" value="C:membrane"/>
    <property type="evidence" value="ECO:0007669"/>
    <property type="project" value="UniProtKB-SubCell"/>
</dbReference>
<proteinExistence type="predicted"/>
<dbReference type="InterPro" id="IPR011009">
    <property type="entry name" value="Kinase-like_dom_sf"/>
</dbReference>
<keyword evidence="5" id="KW-0675">Receptor</keyword>
<keyword evidence="5" id="KW-0418">Kinase</keyword>
<dbReference type="GO" id="GO:0005524">
    <property type="term" value="F:ATP binding"/>
    <property type="evidence" value="ECO:0007669"/>
    <property type="project" value="InterPro"/>
</dbReference>
<comment type="subcellular location">
    <subcellularLocation>
        <location evidence="1">Membrane</location>
    </subcellularLocation>
</comment>
<dbReference type="Pfam" id="PF07714">
    <property type="entry name" value="PK_Tyr_Ser-Thr"/>
    <property type="match status" value="1"/>
</dbReference>
<keyword evidence="5" id="KW-0808">Transferase</keyword>
<dbReference type="PROSITE" id="PS50011">
    <property type="entry name" value="PROTEIN_KINASE_DOM"/>
    <property type="match status" value="1"/>
</dbReference>
<dbReference type="InterPro" id="IPR001245">
    <property type="entry name" value="Ser-Thr/Tyr_kinase_cat_dom"/>
</dbReference>
<gene>
    <name evidence="5" type="ORF">ZEAMMB73_Zm00001d019727</name>
</gene>
<accession>A0A1D6I056</accession>
<evidence type="ECO:0000313" key="5">
    <source>
        <dbReference type="EMBL" id="ONM53664.1"/>
    </source>
</evidence>
<feature type="compositionally biased region" description="Basic residues" evidence="4">
    <location>
        <begin position="210"/>
        <end position="227"/>
    </location>
</feature>
<feature type="compositionally biased region" description="Polar residues" evidence="4">
    <location>
        <begin position="330"/>
        <end position="339"/>
    </location>
</feature>
<reference evidence="5" key="1">
    <citation type="submission" date="2015-12" db="EMBL/GenBank/DDBJ databases">
        <title>Update maize B73 reference genome by single molecule sequencing technologies.</title>
        <authorList>
            <consortium name="Maize Genome Sequencing Project"/>
            <person name="Ware D."/>
        </authorList>
    </citation>
    <scope>NUCLEOTIDE SEQUENCE [LARGE SCALE GENOMIC DNA]</scope>
    <source>
        <tissue evidence="5">Seedling</tissue>
    </source>
</reference>
<organism evidence="5">
    <name type="scientific">Zea mays</name>
    <name type="common">Maize</name>
    <dbReference type="NCBI Taxonomy" id="4577"/>
    <lineage>
        <taxon>Eukaryota</taxon>
        <taxon>Viridiplantae</taxon>
        <taxon>Streptophyta</taxon>
        <taxon>Embryophyta</taxon>
        <taxon>Tracheophyta</taxon>
        <taxon>Spermatophyta</taxon>
        <taxon>Magnoliopsida</taxon>
        <taxon>Liliopsida</taxon>
        <taxon>Poales</taxon>
        <taxon>Poaceae</taxon>
        <taxon>PACMAD clade</taxon>
        <taxon>Panicoideae</taxon>
        <taxon>Andropogonodae</taxon>
        <taxon>Andropogoneae</taxon>
        <taxon>Tripsacinae</taxon>
        <taxon>Zea</taxon>
    </lineage>
</organism>
<keyword evidence="3" id="KW-0472">Membrane</keyword>
<evidence type="ECO:0000256" key="1">
    <source>
        <dbReference type="ARBA" id="ARBA00004370"/>
    </source>
</evidence>
<dbReference type="GO" id="GO:0004674">
    <property type="term" value="F:protein serine/threonine kinase activity"/>
    <property type="evidence" value="ECO:0007669"/>
    <property type="project" value="UniProtKB-KW"/>
</dbReference>
<dbReference type="PANTHER" id="PTHR47985:SF85">
    <property type="entry name" value="OS09G0572600 PROTEIN"/>
    <property type="match status" value="1"/>
</dbReference>
<feature type="compositionally biased region" description="Low complexity" evidence="4">
    <location>
        <begin position="17"/>
        <end position="30"/>
    </location>
</feature>
<dbReference type="EMBL" id="CM007650">
    <property type="protein sequence ID" value="ONM53664.1"/>
    <property type="molecule type" value="Genomic_DNA"/>
</dbReference>
<protein>
    <submittedName>
        <fullName evidence="5">Receptor-like kinase LIP2</fullName>
    </submittedName>
</protein>
<sequence>MGILCCFQSHTSDHAVASSPATSSSSAPSSCRNNDRRAPPERQAPGEEKSRRRNDSVDNSNLVDLVNDIVAESVSYRHRRVAEDILKMEKAGKVTARAFTYAELSEATGGFRPESLLGEGGFGPVYRGRLGSSSGPEVAVKQLDRNGMQGTREFLVEALMLSLLKHSNLVTLLGFCTDADHRMLMHLRLLRPGVRAHGQAHHHVRRLQLRRRLPRDHHRKPRHRHHQAAREAQPRPLGRPTVQGQATVRRDGRPAAQGRLPHQRPLPGARHRSHVPPGGCHHAPRHQRRRHRTRLPHGRRRRRRCQRTTGSQSQPAAATNRHYRPRRRASVTSCLIENC</sequence>
<feature type="compositionally biased region" description="Basic residues" evidence="4">
    <location>
        <begin position="282"/>
        <end position="306"/>
    </location>
</feature>
<dbReference type="AlphaFoldDB" id="A0A1D6I056"/>
<dbReference type="PANTHER" id="PTHR47985">
    <property type="entry name" value="OS07G0668900 PROTEIN"/>
    <property type="match status" value="1"/>
</dbReference>